<gene>
    <name evidence="2" type="ORF">RCL2_002844500</name>
</gene>
<dbReference type="PANTHER" id="PTHR44329">
    <property type="entry name" value="SERINE/THREONINE-PROTEIN KINASE TNNI3K-RELATED"/>
    <property type="match status" value="1"/>
</dbReference>
<dbReference type="EMBL" id="BLAL01000304">
    <property type="protein sequence ID" value="GET02063.1"/>
    <property type="molecule type" value="Genomic_DNA"/>
</dbReference>
<name>A0A8H3MB15_9GLOM</name>
<dbReference type="InterPro" id="IPR051681">
    <property type="entry name" value="Ser/Thr_Kinases-Pseudokinases"/>
</dbReference>
<sequence length="1050" mass="124695">MQGNHTHFTFIAVFEWIPYDRFNDIKIISKNLYSAVWKDGPLYCRYDESHKDIFKREPTRNVALLRLDSSQNITDESLRNKFNRYSRYRKYGISQNPETKDYVMVIQNGLFCECNDGYTAMWNDGPLYFNYYEREYTRESYRSVALKCLHDSQKTIDEILNEVKLIIDDKISPIYGISQSPDTKDYILVFNYDWYYKNHCVSCAKWKDGPLNYGYGYIRSSDDDPLNYRESDKNVTLKCLYKNENITDEFLNEVKKYSINRPSDIRNIYGISQNPDTKHYILVLQFDYFEEYCVKCNKRYSDTRFSWCRTCQTIYSAKWKDGPLFYSFSKMEYIRYTNKTIALKCLYGSQNITDVLHEVKKYSINRSNDILNIYGITQNPDTKDYILVLHFEDFEKYCTKCNKIYTDTRFNWCRSCQISFLEQNFVNWTSENKKIDKFIQEVQSKINDYGDIILEWIPYNQFNNIKEIDKNDFNKTNSAIWMDGPLFYNYQNKKWARVLEKEVTLICFYNNSSDIINELLNEAEKYSIKKFRDTVGIYGISQNPDTKDYILVLQNGYCTKCGEKYTDIRNNWCKSCQLNNLFTTNWTSVNEKVGEFIQKMQSKINKPTDIIFEWIPYNKFNDIKEISKDGFTTEYLAIWMDGPLNYNCDRKEYERNSADKKVALKYAGISQNITDNFLNKAIKEYTINNDEDSLKIYGISQHPNTNNYILVLHERYFKKNFEEYYLYSAIWKDGPLYYDWNKYSRESNQRVALKCLNNSQNITDEFLNEVQNYSTEKYSNNILKIYGITQNPDTKDYIMVLEYADGGNFCDYWINNGNHKNFNWHDKIRTLNNIIKGLKEIHQKQMVHCDFHTGNILFTILRKKTYISDMGLCREVSNMNKAKIYGVMPYVAPEVLRGKSYTQAADVYSFGMIMYVTATGRQPFANRAHDEVLALDICNKIRPKIQEPEAPKCYIDLMKRCWDSNPDKRPDVTEVHDQISSWNQYINNDLFKQAEEYRKANLPFFIVDQTTTHPQAIYTSRILNSFTDDLKYDDNDDDDNSKCLDYAIND</sequence>
<proteinExistence type="predicted"/>
<accession>A0A8H3MB15</accession>
<dbReference type="Pfam" id="PF00069">
    <property type="entry name" value="Pkinase"/>
    <property type="match status" value="1"/>
</dbReference>
<dbReference type="GO" id="GO:0004674">
    <property type="term" value="F:protein serine/threonine kinase activity"/>
    <property type="evidence" value="ECO:0007669"/>
    <property type="project" value="TreeGrafter"/>
</dbReference>
<dbReference type="SUPFAM" id="SSF56112">
    <property type="entry name" value="Protein kinase-like (PK-like)"/>
    <property type="match status" value="1"/>
</dbReference>
<keyword evidence="2" id="KW-0418">Kinase</keyword>
<dbReference type="Gene3D" id="1.10.510.10">
    <property type="entry name" value="Transferase(Phosphotransferase) domain 1"/>
    <property type="match status" value="1"/>
</dbReference>
<organism evidence="2 3">
    <name type="scientific">Rhizophagus clarus</name>
    <dbReference type="NCBI Taxonomy" id="94130"/>
    <lineage>
        <taxon>Eukaryota</taxon>
        <taxon>Fungi</taxon>
        <taxon>Fungi incertae sedis</taxon>
        <taxon>Mucoromycota</taxon>
        <taxon>Glomeromycotina</taxon>
        <taxon>Glomeromycetes</taxon>
        <taxon>Glomerales</taxon>
        <taxon>Glomeraceae</taxon>
        <taxon>Rhizophagus</taxon>
    </lineage>
</organism>
<evidence type="ECO:0000313" key="3">
    <source>
        <dbReference type="Proteomes" id="UP000615446"/>
    </source>
</evidence>
<evidence type="ECO:0000313" key="2">
    <source>
        <dbReference type="EMBL" id="GET02063.1"/>
    </source>
</evidence>
<dbReference type="OrthoDB" id="2322268at2759"/>
<evidence type="ECO:0000259" key="1">
    <source>
        <dbReference type="PROSITE" id="PS50011"/>
    </source>
</evidence>
<dbReference type="Proteomes" id="UP000615446">
    <property type="component" value="Unassembled WGS sequence"/>
</dbReference>
<feature type="domain" description="Protein kinase" evidence="1">
    <location>
        <begin position="710"/>
        <end position="986"/>
    </location>
</feature>
<reference evidence="2" key="1">
    <citation type="submission" date="2019-10" db="EMBL/GenBank/DDBJ databases">
        <title>Conservation and host-specific expression of non-tandemly repeated heterogenous ribosome RNA gene in arbuscular mycorrhizal fungi.</title>
        <authorList>
            <person name="Maeda T."/>
            <person name="Kobayashi Y."/>
            <person name="Nakagawa T."/>
            <person name="Ezawa T."/>
            <person name="Yamaguchi K."/>
            <person name="Bino T."/>
            <person name="Nishimoto Y."/>
            <person name="Shigenobu S."/>
            <person name="Kawaguchi M."/>
        </authorList>
    </citation>
    <scope>NUCLEOTIDE SEQUENCE</scope>
    <source>
        <strain evidence="2">HR1</strain>
    </source>
</reference>
<protein>
    <submittedName>
        <fullName evidence="2">Kinase-like domain-containing protein</fullName>
    </submittedName>
</protein>
<keyword evidence="2" id="KW-0808">Transferase</keyword>
<dbReference type="AlphaFoldDB" id="A0A8H3MB15"/>
<dbReference type="InterPro" id="IPR011009">
    <property type="entry name" value="Kinase-like_dom_sf"/>
</dbReference>
<dbReference type="InterPro" id="IPR000719">
    <property type="entry name" value="Prot_kinase_dom"/>
</dbReference>
<dbReference type="PROSITE" id="PS50011">
    <property type="entry name" value="PROTEIN_KINASE_DOM"/>
    <property type="match status" value="1"/>
</dbReference>
<dbReference type="GO" id="GO:0005524">
    <property type="term" value="F:ATP binding"/>
    <property type="evidence" value="ECO:0007669"/>
    <property type="project" value="InterPro"/>
</dbReference>
<comment type="caution">
    <text evidence="2">The sequence shown here is derived from an EMBL/GenBank/DDBJ whole genome shotgun (WGS) entry which is preliminary data.</text>
</comment>